<evidence type="ECO:0000256" key="1">
    <source>
        <dbReference type="ARBA" id="ARBA00022723"/>
    </source>
</evidence>
<evidence type="ECO:0000256" key="4">
    <source>
        <dbReference type="ARBA" id="ARBA00022833"/>
    </source>
</evidence>
<dbReference type="SUPFAM" id="SSF57667">
    <property type="entry name" value="beta-beta-alpha zinc fingers"/>
    <property type="match status" value="2"/>
</dbReference>
<keyword evidence="4" id="KW-0862">Zinc</keyword>
<evidence type="ECO:0000256" key="6">
    <source>
        <dbReference type="SAM" id="MobiDB-lite"/>
    </source>
</evidence>
<name>A0ABR2VSK6_9FUNG</name>
<dbReference type="PROSITE" id="PS50157">
    <property type="entry name" value="ZINC_FINGER_C2H2_2"/>
    <property type="match status" value="2"/>
</dbReference>
<keyword evidence="3 5" id="KW-0863">Zinc-finger</keyword>
<comment type="caution">
    <text evidence="8">The sequence shown here is derived from an EMBL/GenBank/DDBJ whole genome shotgun (WGS) entry which is preliminary data.</text>
</comment>
<reference evidence="8 9" key="1">
    <citation type="submission" date="2023-04" db="EMBL/GenBank/DDBJ databases">
        <title>Genome of Basidiobolus ranarum AG-B5.</title>
        <authorList>
            <person name="Stajich J.E."/>
            <person name="Carter-House D."/>
            <person name="Gryganskyi A."/>
        </authorList>
    </citation>
    <scope>NUCLEOTIDE SEQUENCE [LARGE SCALE GENOMIC DNA]</scope>
    <source>
        <strain evidence="8 9">AG-B5</strain>
    </source>
</reference>
<feature type="region of interest" description="Disordered" evidence="6">
    <location>
        <begin position="157"/>
        <end position="191"/>
    </location>
</feature>
<gene>
    <name evidence="8" type="primary">SFP1_3</name>
    <name evidence="8" type="ORF">K7432_012833</name>
</gene>
<keyword evidence="2" id="KW-0677">Repeat</keyword>
<feature type="domain" description="C2H2-type" evidence="7">
    <location>
        <begin position="277"/>
        <end position="307"/>
    </location>
</feature>
<dbReference type="InterPro" id="IPR013087">
    <property type="entry name" value="Znf_C2H2_type"/>
</dbReference>
<accession>A0ABR2VSK6</accession>
<dbReference type="EMBL" id="JASJQH010008048">
    <property type="protein sequence ID" value="KAK9695698.1"/>
    <property type="molecule type" value="Genomic_DNA"/>
</dbReference>
<keyword evidence="1" id="KW-0479">Metal-binding</keyword>
<protein>
    <submittedName>
        <fullName evidence="8">Transcriptional regulator of ribosomal biogenesis proteins</fullName>
    </submittedName>
</protein>
<proteinExistence type="predicted"/>
<dbReference type="InterPro" id="IPR036236">
    <property type="entry name" value="Znf_C2H2_sf"/>
</dbReference>
<keyword evidence="9" id="KW-1185">Reference proteome</keyword>
<evidence type="ECO:0000259" key="7">
    <source>
        <dbReference type="PROSITE" id="PS50157"/>
    </source>
</evidence>
<feature type="compositionally biased region" description="Basic residues" evidence="6">
    <location>
        <begin position="157"/>
        <end position="174"/>
    </location>
</feature>
<dbReference type="PANTHER" id="PTHR23057:SF0">
    <property type="entry name" value="JUXTAPOSED WITH ANOTHER ZINC FINGER PROTEIN 1"/>
    <property type="match status" value="1"/>
</dbReference>
<dbReference type="InterPro" id="IPR051580">
    <property type="entry name" value="ZnF-Chromatin_assoc"/>
</dbReference>
<dbReference type="PANTHER" id="PTHR23057">
    <property type="entry name" value="JUXTAPOSED WITH ANOTHER ZINC FINGER PROTEIN 1"/>
    <property type="match status" value="1"/>
</dbReference>
<evidence type="ECO:0000256" key="3">
    <source>
        <dbReference type="ARBA" id="ARBA00022771"/>
    </source>
</evidence>
<dbReference type="Proteomes" id="UP001479436">
    <property type="component" value="Unassembled WGS sequence"/>
</dbReference>
<evidence type="ECO:0000256" key="2">
    <source>
        <dbReference type="ARBA" id="ARBA00022737"/>
    </source>
</evidence>
<evidence type="ECO:0000313" key="8">
    <source>
        <dbReference type="EMBL" id="KAK9695698.1"/>
    </source>
</evidence>
<dbReference type="Gene3D" id="3.30.160.60">
    <property type="entry name" value="Classic Zinc Finger"/>
    <property type="match status" value="2"/>
</dbReference>
<organism evidence="8 9">
    <name type="scientific">Basidiobolus ranarum</name>
    <dbReference type="NCBI Taxonomy" id="34480"/>
    <lineage>
        <taxon>Eukaryota</taxon>
        <taxon>Fungi</taxon>
        <taxon>Fungi incertae sedis</taxon>
        <taxon>Zoopagomycota</taxon>
        <taxon>Entomophthoromycotina</taxon>
        <taxon>Basidiobolomycetes</taxon>
        <taxon>Basidiobolales</taxon>
        <taxon>Basidiobolaceae</taxon>
        <taxon>Basidiobolus</taxon>
    </lineage>
</organism>
<evidence type="ECO:0000313" key="9">
    <source>
        <dbReference type="Proteomes" id="UP001479436"/>
    </source>
</evidence>
<sequence>MPAPLDYFTQKSPRSDIMDNAFHFDLDFPQMDETLTSSIDSSRAQDLEASFCRNFACCGLVLENLHDLLQHFEECHVRLEAEESSLNPLYEEEFSTSSESDTTSTPPYVTDQASFLSLESLLQSDITSMSDIYSEDNSGPNENYYSAVDNAIIKSPRTKNSHKHVTPVSSKRKITIQPREMSLTSTSQPDEYPHLSVLLSSTLLSSADSFSQDEEQLPLNDSKKHKPCPLFEKPYKCLVPGCDKTYKNPNGLKYHTQHGHCTNSGQKKKDTPIVKPYHCAYPDCGKSYKNLNGLKYHIEHTHVVAIPTEASSISQ</sequence>
<dbReference type="PROSITE" id="PS00028">
    <property type="entry name" value="ZINC_FINGER_C2H2_1"/>
    <property type="match status" value="2"/>
</dbReference>
<dbReference type="SMART" id="SM00355">
    <property type="entry name" value="ZnF_C2H2"/>
    <property type="match status" value="2"/>
</dbReference>
<evidence type="ECO:0000256" key="5">
    <source>
        <dbReference type="PROSITE-ProRule" id="PRU00042"/>
    </source>
</evidence>
<feature type="domain" description="C2H2-type" evidence="7">
    <location>
        <begin position="235"/>
        <end position="268"/>
    </location>
</feature>